<dbReference type="CDD" id="cd03448">
    <property type="entry name" value="HDE_HSD"/>
    <property type="match status" value="1"/>
</dbReference>
<evidence type="ECO:0000313" key="5">
    <source>
        <dbReference type="Proteomes" id="UP001593940"/>
    </source>
</evidence>
<dbReference type="Proteomes" id="UP001593940">
    <property type="component" value="Unassembled WGS sequence"/>
</dbReference>
<dbReference type="InterPro" id="IPR002539">
    <property type="entry name" value="MaoC-like_dom"/>
</dbReference>
<feature type="compositionally biased region" description="Basic and acidic residues" evidence="1">
    <location>
        <begin position="155"/>
        <end position="168"/>
    </location>
</feature>
<dbReference type="InterPro" id="IPR029069">
    <property type="entry name" value="HotDog_dom_sf"/>
</dbReference>
<feature type="domain" description="Peroxisomal multifunctional enzyme type 2-like N-terminal" evidence="3">
    <location>
        <begin position="19"/>
        <end position="146"/>
    </location>
</feature>
<feature type="domain" description="MaoC-like" evidence="2">
    <location>
        <begin position="164"/>
        <end position="264"/>
    </location>
</feature>
<proteinExistence type="predicted"/>
<reference evidence="4 5" key="1">
    <citation type="submission" date="2024-09" db="EMBL/GenBank/DDBJ databases">
        <title>Nodulacao em especies de Leguminosae Basais da Amazonia e Caracterizacao dos Rizobios e Bacterias Associadas aos Nodulos.</title>
        <authorList>
            <person name="Jambeiro I.C.A."/>
            <person name="Lopes I.S."/>
            <person name="Aguiar E.R.G.R."/>
            <person name="Santos A.F.J."/>
            <person name="Dos Santos J.M.F."/>
            <person name="Gross E."/>
        </authorList>
    </citation>
    <scope>NUCLEOTIDE SEQUENCE [LARGE SCALE GENOMIC DNA]</scope>
    <source>
        <strain evidence="4 5">BRUESC1165</strain>
    </source>
</reference>
<keyword evidence="5" id="KW-1185">Reference proteome</keyword>
<organism evidence="4 5">
    <name type="scientific">Microvirga arabica</name>
    <dbReference type="NCBI Taxonomy" id="1128671"/>
    <lineage>
        <taxon>Bacteria</taxon>
        <taxon>Pseudomonadati</taxon>
        <taxon>Pseudomonadota</taxon>
        <taxon>Alphaproteobacteria</taxon>
        <taxon>Hyphomicrobiales</taxon>
        <taxon>Methylobacteriaceae</taxon>
        <taxon>Microvirga</taxon>
    </lineage>
</organism>
<evidence type="ECO:0000259" key="2">
    <source>
        <dbReference type="Pfam" id="PF01575"/>
    </source>
</evidence>
<dbReference type="PANTHER" id="PTHR13078:SF56">
    <property type="entry name" value="PEROXISOMAL MULTIFUNCTIONAL ENZYME TYPE 2"/>
    <property type="match status" value="1"/>
</dbReference>
<evidence type="ECO:0000313" key="4">
    <source>
        <dbReference type="EMBL" id="MFC1458270.1"/>
    </source>
</evidence>
<dbReference type="SUPFAM" id="SSF54637">
    <property type="entry name" value="Thioesterase/thiol ester dehydrase-isomerase"/>
    <property type="match status" value="2"/>
</dbReference>
<dbReference type="Pfam" id="PF22622">
    <property type="entry name" value="MFE-2_hydrat-2_N"/>
    <property type="match status" value="1"/>
</dbReference>
<protein>
    <submittedName>
        <fullName evidence="4">MaoC/PaaZ C-terminal domain-containing protein</fullName>
    </submittedName>
</protein>
<dbReference type="Pfam" id="PF01575">
    <property type="entry name" value="MaoC_dehydratas"/>
    <property type="match status" value="1"/>
</dbReference>
<dbReference type="Gene3D" id="3.10.129.10">
    <property type="entry name" value="Hotdog Thioesterase"/>
    <property type="match status" value="2"/>
</dbReference>
<gene>
    <name evidence="4" type="ORF">ACETIH_16515</name>
</gene>
<dbReference type="PANTHER" id="PTHR13078">
    <property type="entry name" value="PEROXISOMAL MULTIFUNCTIONAL ENZYME TYPE 2-RELATED"/>
    <property type="match status" value="1"/>
</dbReference>
<sequence length="287" mass="31701">MAIDPEKLFALRFPEIRHAYTWRDSILYALGTGYGIDPMDERQLRFVDETKLQAAPTMANVLAYPGFWMRDLDTGIDWVKVVHGEHAMRLHRPLAPEGEVVGRTRIVDIVDKGPGKGALVYAERQISDGSTGERIATLLQTVFCRGDGGFGGKSEAPRTPHPIPDRAPDQTVDMPTHSQMALVYRLSGDFNLLHSDPAIARKAGYERPILHGLATYGVIGHGLMAALCDYAPERVVALEGRFSAPVFPGETISIDIWREKPGQALFRSRIAARNAVVFNNGSFEYTA</sequence>
<dbReference type="EMBL" id="JBHOMY010000046">
    <property type="protein sequence ID" value="MFC1458270.1"/>
    <property type="molecule type" value="Genomic_DNA"/>
</dbReference>
<evidence type="ECO:0000256" key="1">
    <source>
        <dbReference type="SAM" id="MobiDB-lite"/>
    </source>
</evidence>
<comment type="caution">
    <text evidence="4">The sequence shown here is derived from an EMBL/GenBank/DDBJ whole genome shotgun (WGS) entry which is preliminary data.</text>
</comment>
<dbReference type="RefSeq" id="WP_377030270.1">
    <property type="nucleotide sequence ID" value="NZ_JBHOMY010000046.1"/>
</dbReference>
<name>A0ABV6YAT7_9HYPH</name>
<evidence type="ECO:0000259" key="3">
    <source>
        <dbReference type="Pfam" id="PF22622"/>
    </source>
</evidence>
<feature type="region of interest" description="Disordered" evidence="1">
    <location>
        <begin position="150"/>
        <end position="172"/>
    </location>
</feature>
<dbReference type="InterPro" id="IPR054357">
    <property type="entry name" value="MFE-2_N"/>
</dbReference>
<accession>A0ABV6YAT7</accession>